<evidence type="ECO:0000313" key="2">
    <source>
        <dbReference type="Proteomes" id="UP000598971"/>
    </source>
</evidence>
<gene>
    <name evidence="1" type="ORF">GD597_06215</name>
</gene>
<comment type="caution">
    <text evidence="1">The sequence shown here is derived from an EMBL/GenBank/DDBJ whole genome shotgun (WGS) entry which is preliminary data.</text>
</comment>
<name>A0A8J8FC67_9BACT</name>
<evidence type="ECO:0000313" key="1">
    <source>
        <dbReference type="EMBL" id="NNV55045.1"/>
    </source>
</evidence>
<reference evidence="1" key="1">
    <citation type="submission" date="2019-10" db="EMBL/GenBank/DDBJ databases">
        <title>Draft genome sequence of Panacibacter sp. KCS-6.</title>
        <authorList>
            <person name="Yim K.J."/>
        </authorList>
    </citation>
    <scope>NUCLEOTIDE SEQUENCE</scope>
    <source>
        <strain evidence="1">KCS-6</strain>
    </source>
</reference>
<keyword evidence="2" id="KW-1185">Reference proteome</keyword>
<accession>A0A8J8FC67</accession>
<proteinExistence type="predicted"/>
<organism evidence="1 2">
    <name type="scientific">Limnovirga soli</name>
    <dbReference type="NCBI Taxonomy" id="2656915"/>
    <lineage>
        <taxon>Bacteria</taxon>
        <taxon>Pseudomonadati</taxon>
        <taxon>Bacteroidota</taxon>
        <taxon>Chitinophagia</taxon>
        <taxon>Chitinophagales</taxon>
        <taxon>Chitinophagaceae</taxon>
        <taxon>Limnovirga</taxon>
    </lineage>
</organism>
<dbReference type="AlphaFoldDB" id="A0A8J8FC67"/>
<dbReference type="EMBL" id="WHPF01000004">
    <property type="protein sequence ID" value="NNV55045.1"/>
    <property type="molecule type" value="Genomic_DNA"/>
</dbReference>
<sequence>MQFASNISWNKRIKQVPGAKWSKTLNGWTIPNTKENRVKCKLESSESNLLSYPVINKKSMTNNPK</sequence>
<dbReference type="Proteomes" id="UP000598971">
    <property type="component" value="Unassembled WGS sequence"/>
</dbReference>
<protein>
    <submittedName>
        <fullName evidence="1">Uncharacterized protein</fullName>
    </submittedName>
</protein>
<dbReference type="RefSeq" id="WP_171606977.1">
    <property type="nucleotide sequence ID" value="NZ_WHPF01000004.1"/>
</dbReference>